<dbReference type="SMART" id="SM00671">
    <property type="entry name" value="SEL1"/>
    <property type="match status" value="1"/>
</dbReference>
<proteinExistence type="predicted"/>
<dbReference type="EMBL" id="PQFF01000035">
    <property type="protein sequence ID" value="RHZ87294.1"/>
    <property type="molecule type" value="Genomic_DNA"/>
</dbReference>
<dbReference type="InterPro" id="IPR006597">
    <property type="entry name" value="Sel1-like"/>
</dbReference>
<protein>
    <submittedName>
        <fullName evidence="1">Uncharacterized protein</fullName>
    </submittedName>
</protein>
<dbReference type="Pfam" id="PF08238">
    <property type="entry name" value="Sel1"/>
    <property type="match status" value="1"/>
</dbReference>
<keyword evidence="2" id="KW-1185">Reference proteome</keyword>
<dbReference type="SUPFAM" id="SSF81901">
    <property type="entry name" value="HCP-like"/>
    <property type="match status" value="1"/>
</dbReference>
<dbReference type="Gene3D" id="1.25.40.10">
    <property type="entry name" value="Tetratricopeptide repeat domain"/>
    <property type="match status" value="1"/>
</dbReference>
<dbReference type="AlphaFoldDB" id="A0A397JQ19"/>
<gene>
    <name evidence="1" type="ORF">Glove_37g61</name>
</gene>
<name>A0A397JQ19_9GLOM</name>
<evidence type="ECO:0000313" key="2">
    <source>
        <dbReference type="Proteomes" id="UP000266861"/>
    </source>
</evidence>
<comment type="caution">
    <text evidence="1">The sequence shown here is derived from an EMBL/GenBank/DDBJ whole genome shotgun (WGS) entry which is preliminary data.</text>
</comment>
<sequence>MIKTAYKCLLAQITVIRLKWYIKSAFAGNVLEMYSTGLYYDRGISVSKDVKEAFKWYLMAAENEHF</sequence>
<dbReference type="OrthoDB" id="2384430at2759"/>
<organism evidence="1 2">
    <name type="scientific">Diversispora epigaea</name>
    <dbReference type="NCBI Taxonomy" id="1348612"/>
    <lineage>
        <taxon>Eukaryota</taxon>
        <taxon>Fungi</taxon>
        <taxon>Fungi incertae sedis</taxon>
        <taxon>Mucoromycota</taxon>
        <taxon>Glomeromycotina</taxon>
        <taxon>Glomeromycetes</taxon>
        <taxon>Diversisporales</taxon>
        <taxon>Diversisporaceae</taxon>
        <taxon>Diversispora</taxon>
    </lineage>
</organism>
<dbReference type="InterPro" id="IPR011990">
    <property type="entry name" value="TPR-like_helical_dom_sf"/>
</dbReference>
<dbReference type="Proteomes" id="UP000266861">
    <property type="component" value="Unassembled WGS sequence"/>
</dbReference>
<reference evidence="1 2" key="1">
    <citation type="submission" date="2018-08" db="EMBL/GenBank/DDBJ databases">
        <title>Genome and evolution of the arbuscular mycorrhizal fungus Diversispora epigaea (formerly Glomus versiforme) and its bacterial endosymbionts.</title>
        <authorList>
            <person name="Sun X."/>
            <person name="Fei Z."/>
            <person name="Harrison M."/>
        </authorList>
    </citation>
    <scope>NUCLEOTIDE SEQUENCE [LARGE SCALE GENOMIC DNA]</scope>
    <source>
        <strain evidence="1 2">IT104</strain>
    </source>
</reference>
<accession>A0A397JQ19</accession>
<evidence type="ECO:0000313" key="1">
    <source>
        <dbReference type="EMBL" id="RHZ87294.1"/>
    </source>
</evidence>